<reference evidence="2 3" key="1">
    <citation type="submission" date="2016-12" db="EMBL/GenBank/DDBJ databases">
        <authorList>
            <person name="Song W.-J."/>
            <person name="Kurnit D.M."/>
        </authorList>
    </citation>
    <scope>NUCLEOTIDE SEQUENCE [LARGE SCALE GENOMIC DNA]</scope>
    <source>
        <strain evidence="2 3">IMCC3135</strain>
    </source>
</reference>
<dbReference type="Pfam" id="PF13302">
    <property type="entry name" value="Acetyltransf_3"/>
    <property type="match status" value="1"/>
</dbReference>
<dbReference type="InterPro" id="IPR000182">
    <property type="entry name" value="GNAT_dom"/>
</dbReference>
<protein>
    <submittedName>
        <fullName evidence="2">Ribosomal N-acetyltransferase YdaF</fullName>
        <ecNumber evidence="2">2.3.1.-</ecNumber>
    </submittedName>
</protein>
<organism evidence="2 3">
    <name type="scientific">Granulosicoccus antarcticus IMCC3135</name>
    <dbReference type="NCBI Taxonomy" id="1192854"/>
    <lineage>
        <taxon>Bacteria</taxon>
        <taxon>Pseudomonadati</taxon>
        <taxon>Pseudomonadota</taxon>
        <taxon>Gammaproteobacteria</taxon>
        <taxon>Chromatiales</taxon>
        <taxon>Granulosicoccaceae</taxon>
        <taxon>Granulosicoccus</taxon>
    </lineage>
</organism>
<sequence length="220" mass="25039">MSDVTLQPEQNVSENQQLVRMRPIEISDADIVADWFQHLEDVSIFDRQLPLPINHTDVLSLIKSLVSDQKKQKCRWFIAESTDGTAIGMTGLEGINLLHGHAILPLFITEPCRRSGIGIRMACMMIDLAFKQLRLHRVSTIYRADNGPSAALLDRLGFKQEGVARQSWFSHGQYFDLMNVGLLLDEWEQARPALRTMLSNKVIVELGPRSSTEWRWPGTR</sequence>
<evidence type="ECO:0000313" key="3">
    <source>
        <dbReference type="Proteomes" id="UP000250079"/>
    </source>
</evidence>
<dbReference type="EMBL" id="CP018632">
    <property type="protein sequence ID" value="ASJ71449.1"/>
    <property type="molecule type" value="Genomic_DNA"/>
</dbReference>
<evidence type="ECO:0000313" key="2">
    <source>
        <dbReference type="EMBL" id="ASJ71449.1"/>
    </source>
</evidence>
<dbReference type="PANTHER" id="PTHR43441:SF11">
    <property type="entry name" value="RIBOSOMAL-PROTEIN-SERINE ACETYLTRANSFERASE"/>
    <property type="match status" value="1"/>
</dbReference>
<dbReference type="OrthoDB" id="7852312at2"/>
<proteinExistence type="predicted"/>
<dbReference type="GO" id="GO:0005737">
    <property type="term" value="C:cytoplasm"/>
    <property type="evidence" value="ECO:0007669"/>
    <property type="project" value="TreeGrafter"/>
</dbReference>
<dbReference type="KEGG" id="gai:IMCC3135_06710"/>
<gene>
    <name evidence="2" type="primary">ydaF_1</name>
    <name evidence="2" type="ORF">IMCC3135_06710</name>
</gene>
<dbReference type="Gene3D" id="3.40.630.30">
    <property type="match status" value="1"/>
</dbReference>
<keyword evidence="3" id="KW-1185">Reference proteome</keyword>
<dbReference type="AlphaFoldDB" id="A0A2Z2NJU0"/>
<dbReference type="RefSeq" id="WP_088916888.1">
    <property type="nucleotide sequence ID" value="NZ_CP018632.1"/>
</dbReference>
<accession>A0A2Z2NJU0</accession>
<keyword evidence="2" id="KW-0808">Transferase</keyword>
<dbReference type="PROSITE" id="PS51186">
    <property type="entry name" value="GNAT"/>
    <property type="match status" value="1"/>
</dbReference>
<dbReference type="InterPro" id="IPR016181">
    <property type="entry name" value="Acyl_CoA_acyltransferase"/>
</dbReference>
<keyword evidence="2" id="KW-0012">Acyltransferase</keyword>
<dbReference type="EC" id="2.3.1.-" evidence="2"/>
<dbReference type="SUPFAM" id="SSF55729">
    <property type="entry name" value="Acyl-CoA N-acyltransferases (Nat)"/>
    <property type="match status" value="1"/>
</dbReference>
<dbReference type="InterPro" id="IPR051908">
    <property type="entry name" value="Ribosomal_N-acetyltransferase"/>
</dbReference>
<dbReference type="PANTHER" id="PTHR43441">
    <property type="entry name" value="RIBOSOMAL-PROTEIN-SERINE ACETYLTRANSFERASE"/>
    <property type="match status" value="1"/>
</dbReference>
<dbReference type="Proteomes" id="UP000250079">
    <property type="component" value="Chromosome"/>
</dbReference>
<evidence type="ECO:0000259" key="1">
    <source>
        <dbReference type="PROSITE" id="PS51186"/>
    </source>
</evidence>
<feature type="domain" description="N-acetyltransferase" evidence="1">
    <location>
        <begin position="19"/>
        <end position="181"/>
    </location>
</feature>
<dbReference type="GO" id="GO:1990189">
    <property type="term" value="F:protein N-terminal-serine acetyltransferase activity"/>
    <property type="evidence" value="ECO:0007669"/>
    <property type="project" value="TreeGrafter"/>
</dbReference>
<dbReference type="GO" id="GO:0008999">
    <property type="term" value="F:protein-N-terminal-alanine acetyltransferase activity"/>
    <property type="evidence" value="ECO:0007669"/>
    <property type="project" value="TreeGrafter"/>
</dbReference>
<name>A0A2Z2NJU0_9GAMM</name>